<dbReference type="Pfam" id="PF00685">
    <property type="entry name" value="Sulfotransfer_1"/>
    <property type="match status" value="1"/>
</dbReference>
<organism evidence="5 6">
    <name type="scientific">Meloidogyne graminicola</name>
    <dbReference type="NCBI Taxonomy" id="189291"/>
    <lineage>
        <taxon>Eukaryota</taxon>
        <taxon>Metazoa</taxon>
        <taxon>Ecdysozoa</taxon>
        <taxon>Nematoda</taxon>
        <taxon>Chromadorea</taxon>
        <taxon>Rhabditida</taxon>
        <taxon>Tylenchina</taxon>
        <taxon>Tylenchomorpha</taxon>
        <taxon>Tylenchoidea</taxon>
        <taxon>Meloidogynidae</taxon>
        <taxon>Meloidogyninae</taxon>
        <taxon>Meloidogyne</taxon>
    </lineage>
</organism>
<proteinExistence type="predicted"/>
<evidence type="ECO:0000313" key="6">
    <source>
        <dbReference type="Proteomes" id="UP000605970"/>
    </source>
</evidence>
<comment type="caution">
    <text evidence="5">The sequence shown here is derived from an EMBL/GenBank/DDBJ whole genome shotgun (WGS) entry which is preliminary data.</text>
</comment>
<keyword evidence="1" id="KW-0808">Transferase</keyword>
<dbReference type="InterPro" id="IPR037359">
    <property type="entry name" value="NST/OST"/>
</dbReference>
<feature type="domain" description="Sulfotransferase" evidence="4">
    <location>
        <begin position="31"/>
        <end position="151"/>
    </location>
</feature>
<dbReference type="GO" id="GO:0008467">
    <property type="term" value="F:[heparan sulfate]-glucosamine 3-sulfotransferase activity"/>
    <property type="evidence" value="ECO:0007669"/>
    <property type="project" value="TreeGrafter"/>
</dbReference>
<dbReference type="InterPro" id="IPR000863">
    <property type="entry name" value="Sulfotransferase_dom"/>
</dbReference>
<evidence type="ECO:0000313" key="5">
    <source>
        <dbReference type="EMBL" id="KAF7634529.1"/>
    </source>
</evidence>
<dbReference type="Gene3D" id="3.40.50.300">
    <property type="entry name" value="P-loop containing nucleotide triphosphate hydrolases"/>
    <property type="match status" value="1"/>
</dbReference>
<evidence type="ECO:0000256" key="1">
    <source>
        <dbReference type="ARBA" id="ARBA00022679"/>
    </source>
</evidence>
<keyword evidence="6" id="KW-1185">Reference proteome</keyword>
<dbReference type="InterPro" id="IPR027417">
    <property type="entry name" value="P-loop_NTPase"/>
</dbReference>
<gene>
    <name evidence="5" type="ORF">Mgra_00006102</name>
</gene>
<dbReference type="EMBL" id="JABEBT010000056">
    <property type="protein sequence ID" value="KAF7634529.1"/>
    <property type="molecule type" value="Genomic_DNA"/>
</dbReference>
<evidence type="ECO:0000256" key="3">
    <source>
        <dbReference type="PIRSR" id="PIRSR637359-2"/>
    </source>
</evidence>
<feature type="binding site" evidence="3">
    <location>
        <position position="42"/>
    </location>
    <ligand>
        <name>3'-phosphoadenylyl sulfate</name>
        <dbReference type="ChEBI" id="CHEBI:58339"/>
    </ligand>
</feature>
<feature type="binding site" evidence="3">
    <location>
        <position position="50"/>
    </location>
    <ligand>
        <name>3'-phosphoadenylyl sulfate</name>
        <dbReference type="ChEBI" id="CHEBI:58339"/>
    </ligand>
</feature>
<dbReference type="PANTHER" id="PTHR10605">
    <property type="entry name" value="HEPARAN SULFATE SULFOTRANSFERASE"/>
    <property type="match status" value="1"/>
</dbReference>
<protein>
    <submittedName>
        <fullName evidence="5">Sulfotransfer_1 domain-containing protein</fullName>
    </submittedName>
</protein>
<dbReference type="OrthoDB" id="411451at2759"/>
<name>A0A8S9ZM56_9BILA</name>
<reference evidence="5" key="1">
    <citation type="journal article" date="2020" name="Ecol. Evol.">
        <title>Genome structure and content of the rice root-knot nematode (Meloidogyne graminicola).</title>
        <authorList>
            <person name="Phan N.T."/>
            <person name="Danchin E.G.J."/>
            <person name="Klopp C."/>
            <person name="Perfus-Barbeoch L."/>
            <person name="Kozlowski D.K."/>
            <person name="Koutsovoulos G.D."/>
            <person name="Lopez-Roques C."/>
            <person name="Bouchez O."/>
            <person name="Zahm M."/>
            <person name="Besnard G."/>
            <person name="Bellafiore S."/>
        </authorList>
    </citation>
    <scope>NUCLEOTIDE SEQUENCE</scope>
    <source>
        <strain evidence="5">VN-18</strain>
    </source>
</reference>
<dbReference type="Proteomes" id="UP000605970">
    <property type="component" value="Unassembled WGS sequence"/>
</dbReference>
<sequence>MPEANINDIIIEKTPAYFTANPLVPERVFNFNSKLKFILILRSPIIRTISDFTQILQTKKEKNKTTINLEKMSLIKINNSIKLNKRPIRNSLYFEHLIRWLKYFPLKQFLILDGEKFIKDPLSQLKIVEQFLNLKPLINSNQLIFNFQKKFFVFVKI</sequence>
<dbReference type="SUPFAM" id="SSF52540">
    <property type="entry name" value="P-loop containing nucleoside triphosphate hydrolases"/>
    <property type="match status" value="1"/>
</dbReference>
<keyword evidence="2" id="KW-0325">Glycoprotein</keyword>
<evidence type="ECO:0000259" key="4">
    <source>
        <dbReference type="Pfam" id="PF00685"/>
    </source>
</evidence>
<dbReference type="AlphaFoldDB" id="A0A8S9ZM56"/>
<accession>A0A8S9ZM56</accession>
<dbReference type="PANTHER" id="PTHR10605:SF65">
    <property type="entry name" value="GH20068P"/>
    <property type="match status" value="1"/>
</dbReference>
<evidence type="ECO:0000256" key="2">
    <source>
        <dbReference type="ARBA" id="ARBA00023180"/>
    </source>
</evidence>